<keyword evidence="2" id="KW-1185">Reference proteome</keyword>
<evidence type="ECO:0000313" key="2">
    <source>
        <dbReference type="Proteomes" id="UP001491310"/>
    </source>
</evidence>
<reference evidence="1 2" key="1">
    <citation type="journal article" date="2024" name="Nat. Commun.">
        <title>Phylogenomics reveals the evolutionary origins of lichenization in chlorophyte algae.</title>
        <authorList>
            <person name="Puginier C."/>
            <person name="Libourel C."/>
            <person name="Otte J."/>
            <person name="Skaloud P."/>
            <person name="Haon M."/>
            <person name="Grisel S."/>
            <person name="Petersen M."/>
            <person name="Berrin J.G."/>
            <person name="Delaux P.M."/>
            <person name="Dal Grande F."/>
            <person name="Keller J."/>
        </authorList>
    </citation>
    <scope>NUCLEOTIDE SEQUENCE [LARGE SCALE GENOMIC DNA]</scope>
    <source>
        <strain evidence="1 2">SAG 216-7</strain>
    </source>
</reference>
<evidence type="ECO:0000313" key="1">
    <source>
        <dbReference type="EMBL" id="KAK9908398.1"/>
    </source>
</evidence>
<sequence>MSKLHNRSENPRPRRLSYLQRLSKLPVPSDLSKVWAAFQFPGGILGSYGAFQRQGPMFNAYRPQNAKGTPASFALAAYGRFFDAKDSRQPSTAARETVMAMVDIMSKSYANTATDTARRILGPDFIGEDRGGARLMMQQLREVLLDFLQGAMIEETEFSLLERKHTISLGSWRSVGTMLLRWWTIRTSQLFSILSSLPLALRFLAIGSGCTHCSTPIC</sequence>
<dbReference type="EMBL" id="JALJOT010000008">
    <property type="protein sequence ID" value="KAK9908398.1"/>
    <property type="molecule type" value="Genomic_DNA"/>
</dbReference>
<dbReference type="Proteomes" id="UP001491310">
    <property type="component" value="Unassembled WGS sequence"/>
</dbReference>
<name>A0ABR2YND1_9CHLO</name>
<accession>A0ABR2YND1</accession>
<proteinExistence type="predicted"/>
<protein>
    <submittedName>
        <fullName evidence="1">Uncharacterized protein</fullName>
    </submittedName>
</protein>
<comment type="caution">
    <text evidence="1">The sequence shown here is derived from an EMBL/GenBank/DDBJ whole genome shotgun (WGS) entry which is preliminary data.</text>
</comment>
<gene>
    <name evidence="1" type="ORF">WJX75_007276</name>
</gene>
<organism evidence="1 2">
    <name type="scientific">Coccomyxa subellipsoidea</name>
    <dbReference type="NCBI Taxonomy" id="248742"/>
    <lineage>
        <taxon>Eukaryota</taxon>
        <taxon>Viridiplantae</taxon>
        <taxon>Chlorophyta</taxon>
        <taxon>core chlorophytes</taxon>
        <taxon>Trebouxiophyceae</taxon>
        <taxon>Trebouxiophyceae incertae sedis</taxon>
        <taxon>Coccomyxaceae</taxon>
        <taxon>Coccomyxa</taxon>
    </lineage>
</organism>